<feature type="domain" description="FlgD/Vpr Ig-like" evidence="2">
    <location>
        <begin position="87"/>
        <end position="123"/>
    </location>
</feature>
<dbReference type="KEGG" id="nsn:EXE58_14885"/>
<dbReference type="Proteomes" id="UP000294853">
    <property type="component" value="Chromosome"/>
</dbReference>
<dbReference type="PROSITE" id="PS51257">
    <property type="entry name" value="PROKAR_LIPOPROTEIN"/>
    <property type="match status" value="1"/>
</dbReference>
<evidence type="ECO:0000313" key="4">
    <source>
        <dbReference type="Proteomes" id="UP000294853"/>
    </source>
</evidence>
<dbReference type="Gene3D" id="2.60.40.4070">
    <property type="match status" value="1"/>
</dbReference>
<protein>
    <recommendedName>
        <fullName evidence="2">FlgD/Vpr Ig-like domain-containing protein</fullName>
    </recommendedName>
</protein>
<reference evidence="3 4" key="1">
    <citation type="submission" date="2019-03" db="EMBL/GenBank/DDBJ databases">
        <title>Three New Species of Nocardioides, Nocardioides euryhalodurans sp. nov., Nocardioides seonyuensis sp. nov. and Nocardioides eburneoflavus sp. nov. Iolated from Soil.</title>
        <authorList>
            <person name="Roh S.G."/>
            <person name="Lee C."/>
            <person name="Kim M.-K."/>
            <person name="Kim S.B."/>
        </authorList>
    </citation>
    <scope>NUCLEOTIDE SEQUENCE [LARGE SCALE GENOMIC DNA]</scope>
    <source>
        <strain evidence="3 4">MMS17-SY207-3</strain>
    </source>
</reference>
<feature type="chain" id="PRO_5038582388" description="FlgD/Vpr Ig-like domain-containing protein" evidence="1">
    <location>
        <begin position="30"/>
        <end position="187"/>
    </location>
</feature>
<sequence length="187" mass="20174">MLRISAGGRLAPMILATLLALGCSTVADVASSASTGDTDPEFLDAVDSSFSPNGDGVKDHARLRYRLPTSSEVRIRVTLHLGVRRPVFTASLGRRSAGVHTWTWDGTAPGGRRVREGAYRVELLTSAGADEMYVAVARRFRARVIPYGYTGLRSETLAIYPRSRTVEDSLELLGIPGGWWATAVPLS</sequence>
<dbReference type="AlphaFoldDB" id="A0A4P7IIP5"/>
<dbReference type="Pfam" id="PF13860">
    <property type="entry name" value="FlgD_ig"/>
    <property type="match status" value="1"/>
</dbReference>
<gene>
    <name evidence="3" type="ORF">EXE58_14885</name>
</gene>
<keyword evidence="1" id="KW-0732">Signal</keyword>
<evidence type="ECO:0000259" key="2">
    <source>
        <dbReference type="Pfam" id="PF13860"/>
    </source>
</evidence>
<evidence type="ECO:0000256" key="1">
    <source>
        <dbReference type="SAM" id="SignalP"/>
    </source>
</evidence>
<name>A0A4P7IIP5_9ACTN</name>
<dbReference type="OrthoDB" id="3791027at2"/>
<keyword evidence="4" id="KW-1185">Reference proteome</keyword>
<accession>A0A4P7IIP5</accession>
<dbReference type="InterPro" id="IPR025965">
    <property type="entry name" value="FlgD/Vpr_Ig-like"/>
</dbReference>
<feature type="signal peptide" evidence="1">
    <location>
        <begin position="1"/>
        <end position="29"/>
    </location>
</feature>
<dbReference type="EMBL" id="CP038436">
    <property type="protein sequence ID" value="QBX56623.1"/>
    <property type="molecule type" value="Genomic_DNA"/>
</dbReference>
<evidence type="ECO:0000313" key="3">
    <source>
        <dbReference type="EMBL" id="QBX56623.1"/>
    </source>
</evidence>
<proteinExistence type="predicted"/>
<organism evidence="3 4">
    <name type="scientific">Nocardioides seonyuensis</name>
    <dbReference type="NCBI Taxonomy" id="2518371"/>
    <lineage>
        <taxon>Bacteria</taxon>
        <taxon>Bacillati</taxon>
        <taxon>Actinomycetota</taxon>
        <taxon>Actinomycetes</taxon>
        <taxon>Propionibacteriales</taxon>
        <taxon>Nocardioidaceae</taxon>
        <taxon>Nocardioides</taxon>
    </lineage>
</organism>
<dbReference type="RefSeq" id="WP_135268609.1">
    <property type="nucleotide sequence ID" value="NZ_CP038436.1"/>
</dbReference>